<sequence length="153" mass="17543">MHQIYNCNEYKFGKKKIMGAYEQLLEYNIKPSVQRIAVMEYLMKHRTHPSADEIYTALSPSMPTLSKTTVYNTLKLFAEQGAALMLTIDEKNANFDGDTSAHAHFLCKSCGHIYDLKCPEAIKSVEDQEIDGHHVSEIHYYYKGICKNCLNEQ</sequence>
<evidence type="ECO:0000256" key="9">
    <source>
        <dbReference type="ARBA" id="ARBA00023125"/>
    </source>
</evidence>
<gene>
    <name evidence="12" type="ORF">SAMN05444349_1129</name>
</gene>
<evidence type="ECO:0000256" key="2">
    <source>
        <dbReference type="ARBA" id="ARBA00007957"/>
    </source>
</evidence>
<evidence type="ECO:0000256" key="8">
    <source>
        <dbReference type="ARBA" id="ARBA00023015"/>
    </source>
</evidence>
<evidence type="ECO:0000256" key="6">
    <source>
        <dbReference type="ARBA" id="ARBA00022723"/>
    </source>
</evidence>
<dbReference type="InterPro" id="IPR002481">
    <property type="entry name" value="FUR"/>
</dbReference>
<evidence type="ECO:0000256" key="7">
    <source>
        <dbReference type="ARBA" id="ARBA00022833"/>
    </source>
</evidence>
<evidence type="ECO:0000256" key="1">
    <source>
        <dbReference type="ARBA" id="ARBA00004496"/>
    </source>
</evidence>
<dbReference type="Pfam" id="PF01475">
    <property type="entry name" value="FUR"/>
    <property type="match status" value="1"/>
</dbReference>
<keyword evidence="10" id="KW-0804">Transcription</keyword>
<comment type="subcellular location">
    <subcellularLocation>
        <location evidence="1">Cytoplasm</location>
    </subcellularLocation>
</comment>
<evidence type="ECO:0000256" key="4">
    <source>
        <dbReference type="ARBA" id="ARBA00022490"/>
    </source>
</evidence>
<keyword evidence="13" id="KW-1185">Reference proteome</keyword>
<feature type="binding site" evidence="11">
    <location>
        <position position="146"/>
    </location>
    <ligand>
        <name>Zn(2+)</name>
        <dbReference type="ChEBI" id="CHEBI:29105"/>
    </ligand>
</feature>
<dbReference type="AlphaFoldDB" id="A0A1M4Z7L7"/>
<evidence type="ECO:0000256" key="5">
    <source>
        <dbReference type="ARBA" id="ARBA00022491"/>
    </source>
</evidence>
<reference evidence="12 13" key="1">
    <citation type="submission" date="2016-11" db="EMBL/GenBank/DDBJ databases">
        <authorList>
            <person name="Jaros S."/>
            <person name="Januszkiewicz K."/>
            <person name="Wedrychowicz H."/>
        </authorList>
    </citation>
    <scope>NUCLEOTIDE SEQUENCE [LARGE SCALE GENOMIC DNA]</scope>
    <source>
        <strain evidence="12 13">DSM 26883</strain>
    </source>
</reference>
<evidence type="ECO:0000313" key="12">
    <source>
        <dbReference type="EMBL" id="SHF14059.1"/>
    </source>
</evidence>
<dbReference type="GO" id="GO:0003700">
    <property type="term" value="F:DNA-binding transcription factor activity"/>
    <property type="evidence" value="ECO:0007669"/>
    <property type="project" value="InterPro"/>
</dbReference>
<dbReference type="EMBL" id="FQVD01000012">
    <property type="protein sequence ID" value="SHF14059.1"/>
    <property type="molecule type" value="Genomic_DNA"/>
</dbReference>
<keyword evidence="9" id="KW-0238">DNA-binding</keyword>
<feature type="binding site" evidence="11">
    <location>
        <position position="110"/>
    </location>
    <ligand>
        <name>Zn(2+)</name>
        <dbReference type="ChEBI" id="CHEBI:29105"/>
    </ligand>
</feature>
<dbReference type="Gene3D" id="3.30.1490.190">
    <property type="match status" value="1"/>
</dbReference>
<dbReference type="FunFam" id="1.10.10.10:FF:000007">
    <property type="entry name" value="Ferric uptake regulation protein"/>
    <property type="match status" value="1"/>
</dbReference>
<evidence type="ECO:0000313" key="13">
    <source>
        <dbReference type="Proteomes" id="UP000184436"/>
    </source>
</evidence>
<dbReference type="Proteomes" id="UP000184436">
    <property type="component" value="Unassembled WGS sequence"/>
</dbReference>
<dbReference type="GO" id="GO:0008270">
    <property type="term" value="F:zinc ion binding"/>
    <property type="evidence" value="ECO:0007669"/>
    <property type="project" value="TreeGrafter"/>
</dbReference>
<evidence type="ECO:0000256" key="11">
    <source>
        <dbReference type="PIRSR" id="PIRSR602481-1"/>
    </source>
</evidence>
<dbReference type="GO" id="GO:0045892">
    <property type="term" value="P:negative regulation of DNA-templated transcription"/>
    <property type="evidence" value="ECO:0007669"/>
    <property type="project" value="TreeGrafter"/>
</dbReference>
<dbReference type="Gene3D" id="1.10.10.10">
    <property type="entry name" value="Winged helix-like DNA-binding domain superfamily/Winged helix DNA-binding domain"/>
    <property type="match status" value="1"/>
</dbReference>
<dbReference type="GO" id="GO:0005737">
    <property type="term" value="C:cytoplasm"/>
    <property type="evidence" value="ECO:0007669"/>
    <property type="project" value="UniProtKB-SubCell"/>
</dbReference>
<keyword evidence="6 11" id="KW-0479">Metal-binding</keyword>
<organism evidence="12 13">
    <name type="scientific">Bacteroides faecichinchillae</name>
    <dbReference type="NCBI Taxonomy" id="871325"/>
    <lineage>
        <taxon>Bacteria</taxon>
        <taxon>Pseudomonadati</taxon>
        <taxon>Bacteroidota</taxon>
        <taxon>Bacteroidia</taxon>
        <taxon>Bacteroidales</taxon>
        <taxon>Bacteroidaceae</taxon>
        <taxon>Bacteroides</taxon>
    </lineage>
</organism>
<dbReference type="PANTHER" id="PTHR33202">
    <property type="entry name" value="ZINC UPTAKE REGULATION PROTEIN"/>
    <property type="match status" value="1"/>
</dbReference>
<keyword evidence="7 11" id="KW-0862">Zinc</keyword>
<dbReference type="InterPro" id="IPR036388">
    <property type="entry name" value="WH-like_DNA-bd_sf"/>
</dbReference>
<keyword evidence="4" id="KW-0963">Cytoplasm</keyword>
<dbReference type="InterPro" id="IPR043135">
    <property type="entry name" value="Fur_C"/>
</dbReference>
<name>A0A1M4Z7L7_9BACE</name>
<comment type="cofactor">
    <cofactor evidence="11">
        <name>Zn(2+)</name>
        <dbReference type="ChEBI" id="CHEBI:29105"/>
    </cofactor>
    <text evidence="11">Binds 1 zinc ion per subunit.</text>
</comment>
<accession>A0A1M4Z7L7</accession>
<evidence type="ECO:0000256" key="10">
    <source>
        <dbReference type="ARBA" id="ARBA00023163"/>
    </source>
</evidence>
<dbReference type="PANTHER" id="PTHR33202:SF8">
    <property type="entry name" value="PEROXIDE-RESPONSIVE REPRESSOR PERR"/>
    <property type="match status" value="1"/>
</dbReference>
<comment type="similarity">
    <text evidence="2">Belongs to the Fur family.</text>
</comment>
<feature type="binding site" evidence="11">
    <location>
        <position position="107"/>
    </location>
    <ligand>
        <name>Zn(2+)</name>
        <dbReference type="ChEBI" id="CHEBI:29105"/>
    </ligand>
</feature>
<dbReference type="STRING" id="871325.SAMN05444349_1129"/>
<dbReference type="CDD" id="cd07153">
    <property type="entry name" value="Fur_like"/>
    <property type="match status" value="1"/>
</dbReference>
<protein>
    <recommendedName>
        <fullName evidence="3">Ferric uptake regulation protein</fullName>
    </recommendedName>
</protein>
<proteinExistence type="inferred from homology"/>
<evidence type="ECO:0000256" key="3">
    <source>
        <dbReference type="ARBA" id="ARBA00020910"/>
    </source>
</evidence>
<dbReference type="InterPro" id="IPR036390">
    <property type="entry name" value="WH_DNA-bd_sf"/>
</dbReference>
<dbReference type="SUPFAM" id="SSF46785">
    <property type="entry name" value="Winged helix' DNA-binding domain"/>
    <property type="match status" value="1"/>
</dbReference>
<keyword evidence="5" id="KW-0678">Repressor</keyword>
<keyword evidence="8" id="KW-0805">Transcription regulation</keyword>
<dbReference type="GO" id="GO:1900376">
    <property type="term" value="P:regulation of secondary metabolite biosynthetic process"/>
    <property type="evidence" value="ECO:0007669"/>
    <property type="project" value="TreeGrafter"/>
</dbReference>
<feature type="binding site" evidence="11">
    <location>
        <position position="149"/>
    </location>
    <ligand>
        <name>Zn(2+)</name>
        <dbReference type="ChEBI" id="CHEBI:29105"/>
    </ligand>
</feature>
<dbReference type="GO" id="GO:0000976">
    <property type="term" value="F:transcription cis-regulatory region binding"/>
    <property type="evidence" value="ECO:0007669"/>
    <property type="project" value="TreeGrafter"/>
</dbReference>